<evidence type="ECO:0000313" key="1">
    <source>
        <dbReference type="EMBL" id="KAF2996699.1"/>
    </source>
</evidence>
<evidence type="ECO:0000313" key="2">
    <source>
        <dbReference type="Proteomes" id="UP000801428"/>
    </source>
</evidence>
<dbReference type="OrthoDB" id="275936at2759"/>
<dbReference type="PANTHER" id="PTHR37845">
    <property type="entry name" value="SEQUENCE ORPHAN"/>
    <property type="match status" value="1"/>
</dbReference>
<gene>
    <name evidence="1" type="ORF">E8E13_005212</name>
</gene>
<dbReference type="GO" id="GO:0005739">
    <property type="term" value="C:mitochondrion"/>
    <property type="evidence" value="ECO:0007669"/>
    <property type="project" value="TreeGrafter"/>
</dbReference>
<dbReference type="Proteomes" id="UP000801428">
    <property type="component" value="Unassembled WGS sequence"/>
</dbReference>
<keyword evidence="2" id="KW-1185">Reference proteome</keyword>
<protein>
    <submittedName>
        <fullName evidence="1">Uncharacterized protein</fullName>
    </submittedName>
</protein>
<reference evidence="1" key="1">
    <citation type="submission" date="2019-04" db="EMBL/GenBank/DDBJ databases">
        <title>Sequencing of skin fungus with MAO and IRED activity.</title>
        <authorList>
            <person name="Marsaioli A.J."/>
            <person name="Bonatto J.M.C."/>
            <person name="Reis Junior O."/>
        </authorList>
    </citation>
    <scope>NUCLEOTIDE SEQUENCE</scope>
    <source>
        <strain evidence="1">30M1</strain>
    </source>
</reference>
<dbReference type="PANTHER" id="PTHR37845:SF1">
    <property type="entry name" value="SEQUENCE ORPHAN"/>
    <property type="match status" value="1"/>
</dbReference>
<dbReference type="AlphaFoldDB" id="A0A9P4W8N5"/>
<organism evidence="1 2">
    <name type="scientific">Curvularia kusanoi</name>
    <name type="common">Cochliobolus kusanoi</name>
    <dbReference type="NCBI Taxonomy" id="90978"/>
    <lineage>
        <taxon>Eukaryota</taxon>
        <taxon>Fungi</taxon>
        <taxon>Dikarya</taxon>
        <taxon>Ascomycota</taxon>
        <taxon>Pezizomycotina</taxon>
        <taxon>Dothideomycetes</taxon>
        <taxon>Pleosporomycetidae</taxon>
        <taxon>Pleosporales</taxon>
        <taxon>Pleosporineae</taxon>
        <taxon>Pleosporaceae</taxon>
        <taxon>Curvularia</taxon>
    </lineage>
</organism>
<sequence length="333" mass="35651">MGETENAPLKRALAIGDEPVVLKETQGAKPVPQIAAAAASQTKWNTEKLGLRVGSDALAAGAAGALVAPIITIIDKGIIENASGRNPLGESLKKSARELLLKPHRFLTSKPFALIFVRRPFLPHSHRKATSKQKLTSHPQTLYFGTYFTANSIDTISSTRTHTPFSSTTAGTSKFAFTSSSNLALCLYKDNKFTQLFGSTGAKRPVPLPTFALFTVRDCLTIFASFNLPPLFAPKLEEKMGEEMKKYVSGISVAQFATPAAIQLVSTPLHLLGLDLYNRPGVAMTGKGGRVETVVGNWAKSAAARICRIVPAFGVGGVVNTKVRKGLMGKLEE</sequence>
<proteinExistence type="predicted"/>
<dbReference type="InterPro" id="IPR038781">
    <property type="entry name" value="C365.16-ike"/>
</dbReference>
<dbReference type="EMBL" id="SWKU01000026">
    <property type="protein sequence ID" value="KAF2996699.1"/>
    <property type="molecule type" value="Genomic_DNA"/>
</dbReference>
<comment type="caution">
    <text evidence="1">The sequence shown here is derived from an EMBL/GenBank/DDBJ whole genome shotgun (WGS) entry which is preliminary data.</text>
</comment>
<accession>A0A9P4W8N5</accession>
<name>A0A9P4W8N5_CURKU</name>